<keyword evidence="6 9" id="KW-0560">Oxidoreductase</keyword>
<organism evidence="12">
    <name type="scientific">Thermosulfurimonas dismutans</name>
    <dbReference type="NCBI Taxonomy" id="999894"/>
    <lineage>
        <taxon>Bacteria</taxon>
        <taxon>Pseudomonadati</taxon>
        <taxon>Thermodesulfobacteriota</taxon>
        <taxon>Thermodesulfobacteria</taxon>
        <taxon>Thermodesulfobacteriales</taxon>
        <taxon>Thermodesulfobacteriaceae</taxon>
        <taxon>Thermosulfurimonas</taxon>
    </lineage>
</organism>
<evidence type="ECO:0000256" key="6">
    <source>
        <dbReference type="ARBA" id="ARBA00023002"/>
    </source>
</evidence>
<keyword evidence="4 9" id="KW-0285">Flavoprotein</keyword>
<evidence type="ECO:0000256" key="2">
    <source>
        <dbReference type="ARBA" id="ARBA00004777"/>
    </source>
</evidence>
<comment type="catalytic activity">
    <reaction evidence="8">
        <text>(6S)-5-methyl-5,6,7,8-tetrahydrofolate + NAD(+) = (6R)-5,10-methylene-5,6,7,8-tetrahydrofolate + NADH + H(+)</text>
        <dbReference type="Rhea" id="RHEA:19821"/>
        <dbReference type="ChEBI" id="CHEBI:15378"/>
        <dbReference type="ChEBI" id="CHEBI:15636"/>
        <dbReference type="ChEBI" id="CHEBI:18608"/>
        <dbReference type="ChEBI" id="CHEBI:57540"/>
        <dbReference type="ChEBI" id="CHEBI:57945"/>
        <dbReference type="EC" id="1.5.1.54"/>
    </reaction>
    <physiologicalReaction direction="right-to-left" evidence="8">
        <dbReference type="Rhea" id="RHEA:19823"/>
    </physiologicalReaction>
</comment>
<dbReference type="Proteomes" id="UP000886043">
    <property type="component" value="Unassembled WGS sequence"/>
</dbReference>
<dbReference type="InterPro" id="IPR003171">
    <property type="entry name" value="Mehydrof_redctse-like"/>
</dbReference>
<dbReference type="InterPro" id="IPR011005">
    <property type="entry name" value="Dihydropteroate_synth-like_sf"/>
</dbReference>
<comment type="similarity">
    <text evidence="3 9">Belongs to the methylenetetrahydrofolate reductase family.</text>
</comment>
<sequence>MEPRSHLHRVLSEGHFAVTAEIGPPKSADGEVVRKKARLIKGYVDAANITDCQTAIVRMSSIASAVLVMAEGVEPVIQMTCRDRNRIGIQADLLGAAALGVKNLLCITGDHQKFGNHPEAKGVFDLDSIQLLDMVRRMRDEGKFMCGEDLTGARPEFFLGAAANPFADPFEFRVKRLAKKIAAGAEFIQTQIVYNVERFRKFMEMARDMGLTEKAYILAGITPPKSFGMARYMKYFVPGLDVPDEILKRMKEAKDKREEGINLAVEIIQQVREIPGVAGVHIMAIEWEEAVPEIVKRAGLHPRPLEAEVRPAVVVEVEKPVERVEVVAPPAEEVPEEAPPRVEIPVEAVKEVFSTVRSSIESLREGVNLLHDSLARLERALLGGEVVPAEAPEVPRVEVKVEERPPVEEKPVEAKEVPEEKEVAEEKKVEEKRVEEEKPAEEVEARVEEKPAEEEKPEEKPAVEVREEKPVEKPPVEEKPAPPAEGVEIGSFSGEYRPLSERAAGLPEDLYKEPGTAFIREVEIGKGEKAFKVGGTNVLPFHLFEGEMRHEPRVAMEILDVKPENWPESLARYFADVLDDPAAWARKCVETYGAEALCIYLMGTDPNYLNLDAKHAREVVEKVAGAVDVPLIVWGSGHAEKDVEVLREVAEVVGDRGAVIGPVEEANHRTLGATAMGYGLPVVASSPIDVNLAKQLNILLENVGVALDKILMDPSIGALGYGLEYTYSVMERIRLAALYAQDDKLQVPFICNVGREVWKAKEAGLPSDETMGDQEVRGVLMEAITSVALALAGGDLFIMRHPKAIELTKLIIKELMQQN</sequence>
<dbReference type="InterPro" id="IPR016041">
    <property type="entry name" value="Ac-CoA_synth_d_su_TIM-brl"/>
</dbReference>
<dbReference type="Gene3D" id="3.20.20.220">
    <property type="match status" value="1"/>
</dbReference>
<gene>
    <name evidence="12" type="ORF">ENJ40_06645</name>
</gene>
<dbReference type="EMBL" id="DRMH01000083">
    <property type="protein sequence ID" value="HFC98117.1"/>
    <property type="molecule type" value="Genomic_DNA"/>
</dbReference>
<dbReference type="AlphaFoldDB" id="A0A7C3GEB3"/>
<dbReference type="GO" id="GO:0071949">
    <property type="term" value="F:FAD binding"/>
    <property type="evidence" value="ECO:0007669"/>
    <property type="project" value="TreeGrafter"/>
</dbReference>
<dbReference type="Gene3D" id="3.20.20.20">
    <property type="entry name" value="Dihydropteroate synthase-like"/>
    <property type="match status" value="1"/>
</dbReference>
<evidence type="ECO:0000256" key="5">
    <source>
        <dbReference type="ARBA" id="ARBA00022827"/>
    </source>
</evidence>
<dbReference type="GO" id="GO:0035999">
    <property type="term" value="P:tetrahydrofolate interconversion"/>
    <property type="evidence" value="ECO:0007669"/>
    <property type="project" value="UniProtKB-UniPathway"/>
</dbReference>
<dbReference type="GO" id="GO:0005829">
    <property type="term" value="C:cytosol"/>
    <property type="evidence" value="ECO:0007669"/>
    <property type="project" value="TreeGrafter"/>
</dbReference>
<evidence type="ECO:0000256" key="3">
    <source>
        <dbReference type="ARBA" id="ARBA00006743"/>
    </source>
</evidence>
<dbReference type="NCBIfam" id="NF003376">
    <property type="entry name" value="PRK04452.1-2"/>
    <property type="match status" value="1"/>
</dbReference>
<dbReference type="InterPro" id="IPR029041">
    <property type="entry name" value="FAD-linked_oxidoreductase-like"/>
</dbReference>
<comment type="caution">
    <text evidence="12">The sequence shown here is derived from an EMBL/GenBank/DDBJ whole genome shotgun (WGS) entry which is preliminary data.</text>
</comment>
<evidence type="ECO:0000256" key="4">
    <source>
        <dbReference type="ARBA" id="ARBA00022630"/>
    </source>
</evidence>
<dbReference type="PANTHER" id="PTHR45754:SF3">
    <property type="entry name" value="METHYLENETETRAHYDROFOLATE REDUCTASE (NADPH)"/>
    <property type="match status" value="1"/>
</dbReference>
<comment type="pathway">
    <text evidence="2 9">One-carbon metabolism; tetrahydrofolate interconversion.</text>
</comment>
<accession>A0A7C3GEB3</accession>
<keyword evidence="5 9" id="KW-0274">FAD</keyword>
<dbReference type="GO" id="GO:0009086">
    <property type="term" value="P:methionine biosynthetic process"/>
    <property type="evidence" value="ECO:0007669"/>
    <property type="project" value="TreeGrafter"/>
</dbReference>
<evidence type="ECO:0000256" key="7">
    <source>
        <dbReference type="ARBA" id="ARBA00034478"/>
    </source>
</evidence>
<feature type="region of interest" description="Disordered" evidence="10">
    <location>
        <begin position="401"/>
        <end position="493"/>
    </location>
</feature>
<evidence type="ECO:0000256" key="9">
    <source>
        <dbReference type="RuleBase" id="RU003862"/>
    </source>
</evidence>
<dbReference type="GO" id="GO:0106312">
    <property type="term" value="F:methylenetetrahydrofolate reductase (NADH) activity"/>
    <property type="evidence" value="ECO:0007669"/>
    <property type="project" value="UniProtKB-EC"/>
</dbReference>
<evidence type="ECO:0000256" key="1">
    <source>
        <dbReference type="ARBA" id="ARBA00001974"/>
    </source>
</evidence>
<name>A0A7C3GEB3_9BACT</name>
<evidence type="ECO:0000313" key="12">
    <source>
        <dbReference type="EMBL" id="HFC98117.1"/>
    </source>
</evidence>
<dbReference type="SUPFAM" id="SSF51717">
    <property type="entry name" value="Dihydropteroate synthetase-like"/>
    <property type="match status" value="1"/>
</dbReference>
<dbReference type="PANTHER" id="PTHR45754">
    <property type="entry name" value="METHYLENETETRAHYDROFOLATE REDUCTASE"/>
    <property type="match status" value="1"/>
</dbReference>
<dbReference type="Pfam" id="PF03599">
    <property type="entry name" value="CdhD"/>
    <property type="match status" value="1"/>
</dbReference>
<feature type="compositionally biased region" description="Basic and acidic residues" evidence="10">
    <location>
        <begin position="401"/>
        <end position="480"/>
    </location>
</feature>
<dbReference type="CDD" id="cd00537">
    <property type="entry name" value="MTHFR"/>
    <property type="match status" value="1"/>
</dbReference>
<feature type="domain" description="CO dehydrogenase/acetyl-CoA synthase delta subunit TIM barrel" evidence="11">
    <location>
        <begin position="521"/>
        <end position="762"/>
    </location>
</feature>
<dbReference type="SUPFAM" id="SSF51730">
    <property type="entry name" value="FAD-linked oxidoreductase"/>
    <property type="match status" value="1"/>
</dbReference>
<evidence type="ECO:0000256" key="10">
    <source>
        <dbReference type="SAM" id="MobiDB-lite"/>
    </source>
</evidence>
<comment type="pathway">
    <text evidence="7">Amino-acid biosynthesis; L-methionine biosynthesis via de novo pathway.</text>
</comment>
<comment type="cofactor">
    <cofactor evidence="1 9">
        <name>FAD</name>
        <dbReference type="ChEBI" id="CHEBI:57692"/>
    </cofactor>
</comment>
<proteinExistence type="inferred from homology"/>
<dbReference type="Pfam" id="PF02219">
    <property type="entry name" value="MTHFR"/>
    <property type="match status" value="1"/>
</dbReference>
<evidence type="ECO:0000259" key="11">
    <source>
        <dbReference type="Pfam" id="PF03599"/>
    </source>
</evidence>
<reference evidence="12" key="1">
    <citation type="journal article" date="2020" name="mSystems">
        <title>Genome- and Community-Level Interaction Insights into Carbon Utilization and Element Cycling Functions of Hydrothermarchaeota in Hydrothermal Sediment.</title>
        <authorList>
            <person name="Zhou Z."/>
            <person name="Liu Y."/>
            <person name="Xu W."/>
            <person name="Pan J."/>
            <person name="Luo Z.H."/>
            <person name="Li M."/>
        </authorList>
    </citation>
    <scope>NUCLEOTIDE SEQUENCE [LARGE SCALE GENOMIC DNA]</scope>
    <source>
        <strain evidence="12">HyVt-483</strain>
    </source>
</reference>
<protein>
    <recommendedName>
        <fullName evidence="9">Methylenetetrahydrofolate reductase</fullName>
    </recommendedName>
</protein>
<dbReference type="UniPathway" id="UPA00193"/>
<evidence type="ECO:0000256" key="8">
    <source>
        <dbReference type="ARBA" id="ARBA00048628"/>
    </source>
</evidence>